<feature type="signal peptide" evidence="1">
    <location>
        <begin position="1"/>
        <end position="24"/>
    </location>
</feature>
<evidence type="ECO:0000256" key="1">
    <source>
        <dbReference type="SAM" id="SignalP"/>
    </source>
</evidence>
<proteinExistence type="predicted"/>
<evidence type="ECO:0000313" key="3">
    <source>
        <dbReference type="Proteomes" id="UP001234178"/>
    </source>
</evidence>
<keyword evidence="1" id="KW-0732">Signal</keyword>
<accession>A0ABR0B420</accession>
<dbReference type="Proteomes" id="UP001234178">
    <property type="component" value="Unassembled WGS sequence"/>
</dbReference>
<gene>
    <name evidence="2" type="ORF">OUZ56_028500</name>
</gene>
<dbReference type="EMBL" id="JAOYFB010000040">
    <property type="protein sequence ID" value="KAK4036445.1"/>
    <property type="molecule type" value="Genomic_DNA"/>
</dbReference>
<protein>
    <submittedName>
        <fullName evidence="2">Uncharacterized protein</fullName>
    </submittedName>
</protein>
<name>A0ABR0B420_9CRUS</name>
<reference evidence="2 3" key="1">
    <citation type="journal article" date="2023" name="Nucleic Acids Res.">
        <title>The hologenome of Daphnia magna reveals possible DNA methylation and microbiome-mediated evolution of the host genome.</title>
        <authorList>
            <person name="Chaturvedi A."/>
            <person name="Li X."/>
            <person name="Dhandapani V."/>
            <person name="Marshall H."/>
            <person name="Kissane S."/>
            <person name="Cuenca-Cambronero M."/>
            <person name="Asole G."/>
            <person name="Calvet F."/>
            <person name="Ruiz-Romero M."/>
            <person name="Marangio P."/>
            <person name="Guigo R."/>
            <person name="Rago D."/>
            <person name="Mirbahai L."/>
            <person name="Eastwood N."/>
            <person name="Colbourne J.K."/>
            <person name="Zhou J."/>
            <person name="Mallon E."/>
            <person name="Orsini L."/>
        </authorList>
    </citation>
    <scope>NUCLEOTIDE SEQUENCE [LARGE SCALE GENOMIC DNA]</scope>
    <source>
        <strain evidence="2">LRV0_1</strain>
    </source>
</reference>
<comment type="caution">
    <text evidence="2">The sequence shown here is derived from an EMBL/GenBank/DDBJ whole genome shotgun (WGS) entry which is preliminary data.</text>
</comment>
<feature type="chain" id="PRO_5046970546" evidence="1">
    <location>
        <begin position="25"/>
        <end position="97"/>
    </location>
</feature>
<evidence type="ECO:0000313" key="2">
    <source>
        <dbReference type="EMBL" id="KAK4036445.1"/>
    </source>
</evidence>
<keyword evidence="3" id="KW-1185">Reference proteome</keyword>
<organism evidence="2 3">
    <name type="scientific">Daphnia magna</name>
    <dbReference type="NCBI Taxonomy" id="35525"/>
    <lineage>
        <taxon>Eukaryota</taxon>
        <taxon>Metazoa</taxon>
        <taxon>Ecdysozoa</taxon>
        <taxon>Arthropoda</taxon>
        <taxon>Crustacea</taxon>
        <taxon>Branchiopoda</taxon>
        <taxon>Diplostraca</taxon>
        <taxon>Cladocera</taxon>
        <taxon>Anomopoda</taxon>
        <taxon>Daphniidae</taxon>
        <taxon>Daphnia</taxon>
    </lineage>
</organism>
<sequence length="97" mass="10716">MLSIILLQIKLLILLLGSVWVVAACLYLGSQNVYCQCENCMVCGMSCQNRFGSKFSLIGMVFIKIMTGELSLAAVLRMGGLVPNEYTEIISEKFSRV</sequence>